<reference evidence="1" key="1">
    <citation type="submission" date="2021-06" db="EMBL/GenBank/DDBJ databases">
        <authorList>
            <person name="Kallberg Y."/>
            <person name="Tangrot J."/>
            <person name="Rosling A."/>
        </authorList>
    </citation>
    <scope>NUCLEOTIDE SEQUENCE</scope>
    <source>
        <strain evidence="1">MA453B</strain>
    </source>
</reference>
<sequence>YDTINEFMSIHTDDGTGSGFDLGIVDSEGDCYCDQYAYKKQIKEDPKKRSYLNRRAFFEMEEYEIFQIVEKS</sequence>
<gene>
    <name evidence="1" type="ORF">DERYTH_LOCUS7322</name>
</gene>
<organism evidence="1 2">
    <name type="scientific">Dentiscutata erythropus</name>
    <dbReference type="NCBI Taxonomy" id="1348616"/>
    <lineage>
        <taxon>Eukaryota</taxon>
        <taxon>Fungi</taxon>
        <taxon>Fungi incertae sedis</taxon>
        <taxon>Mucoromycota</taxon>
        <taxon>Glomeromycotina</taxon>
        <taxon>Glomeromycetes</taxon>
        <taxon>Diversisporales</taxon>
        <taxon>Gigasporaceae</taxon>
        <taxon>Dentiscutata</taxon>
    </lineage>
</organism>
<proteinExistence type="predicted"/>
<evidence type="ECO:0000313" key="1">
    <source>
        <dbReference type="EMBL" id="CAG8594421.1"/>
    </source>
</evidence>
<dbReference type="AlphaFoldDB" id="A0A9N9C9Y3"/>
<accession>A0A9N9C9Y3</accession>
<dbReference type="OrthoDB" id="2422377at2759"/>
<dbReference type="Proteomes" id="UP000789405">
    <property type="component" value="Unassembled WGS sequence"/>
</dbReference>
<name>A0A9N9C9Y3_9GLOM</name>
<dbReference type="EMBL" id="CAJVPY010003542">
    <property type="protein sequence ID" value="CAG8594421.1"/>
    <property type="molecule type" value="Genomic_DNA"/>
</dbReference>
<comment type="caution">
    <text evidence="1">The sequence shown here is derived from an EMBL/GenBank/DDBJ whole genome shotgun (WGS) entry which is preliminary data.</text>
</comment>
<evidence type="ECO:0000313" key="2">
    <source>
        <dbReference type="Proteomes" id="UP000789405"/>
    </source>
</evidence>
<keyword evidence="2" id="KW-1185">Reference proteome</keyword>
<protein>
    <submittedName>
        <fullName evidence="1">21855_t:CDS:1</fullName>
    </submittedName>
</protein>
<feature type="non-terminal residue" evidence="1">
    <location>
        <position position="72"/>
    </location>
</feature>